<dbReference type="RefSeq" id="WP_123687800.1">
    <property type="nucleotide sequence ID" value="NZ_AP019700.1"/>
</dbReference>
<keyword evidence="2" id="KW-0808">Transferase</keyword>
<dbReference type="OrthoDB" id="9811471at2"/>
<dbReference type="Proteomes" id="UP000278222">
    <property type="component" value="Unassembled WGS sequence"/>
</dbReference>
<dbReference type="PANTHER" id="PTHR11895">
    <property type="entry name" value="TRANSAMIDASE"/>
    <property type="match status" value="1"/>
</dbReference>
<gene>
    <name evidence="2" type="ORF">EDC65_0164</name>
</gene>
<evidence type="ECO:0000313" key="3">
    <source>
        <dbReference type="Proteomes" id="UP000278222"/>
    </source>
</evidence>
<organism evidence="2 3">
    <name type="scientific">Stella humosa</name>
    <dbReference type="NCBI Taxonomy" id="94"/>
    <lineage>
        <taxon>Bacteria</taxon>
        <taxon>Pseudomonadati</taxon>
        <taxon>Pseudomonadota</taxon>
        <taxon>Alphaproteobacteria</taxon>
        <taxon>Rhodospirillales</taxon>
        <taxon>Stellaceae</taxon>
        <taxon>Stella</taxon>
    </lineage>
</organism>
<dbReference type="Gene3D" id="3.90.1300.10">
    <property type="entry name" value="Amidase signature (AS) domain"/>
    <property type="match status" value="1"/>
</dbReference>
<feature type="domain" description="Amidase" evidence="1">
    <location>
        <begin position="26"/>
        <end position="445"/>
    </location>
</feature>
<dbReference type="InterPro" id="IPR023631">
    <property type="entry name" value="Amidase_dom"/>
</dbReference>
<dbReference type="InterPro" id="IPR036928">
    <property type="entry name" value="AS_sf"/>
</dbReference>
<dbReference type="Pfam" id="PF01425">
    <property type="entry name" value="Amidase"/>
    <property type="match status" value="1"/>
</dbReference>
<accession>A0A3N1M0I0</accession>
<dbReference type="AlphaFoldDB" id="A0A3N1M0I0"/>
<dbReference type="EMBL" id="RJKX01000011">
    <property type="protein sequence ID" value="ROQ00994.1"/>
    <property type="molecule type" value="Genomic_DNA"/>
</dbReference>
<dbReference type="SUPFAM" id="SSF75304">
    <property type="entry name" value="Amidase signature (AS) enzymes"/>
    <property type="match status" value="1"/>
</dbReference>
<proteinExistence type="predicted"/>
<comment type="caution">
    <text evidence="2">The sequence shown here is derived from an EMBL/GenBank/DDBJ whole genome shotgun (WGS) entry which is preliminary data.</text>
</comment>
<name>A0A3N1M0I0_9PROT</name>
<reference evidence="2 3" key="1">
    <citation type="submission" date="2018-11" db="EMBL/GenBank/DDBJ databases">
        <title>Genomic Encyclopedia of Type Strains, Phase IV (KMG-IV): sequencing the most valuable type-strain genomes for metagenomic binning, comparative biology and taxonomic classification.</title>
        <authorList>
            <person name="Goeker M."/>
        </authorList>
    </citation>
    <scope>NUCLEOTIDE SEQUENCE [LARGE SCALE GENOMIC DNA]</scope>
    <source>
        <strain evidence="2 3">DSM 5900</strain>
    </source>
</reference>
<keyword evidence="3" id="KW-1185">Reference proteome</keyword>
<dbReference type="InterPro" id="IPR000120">
    <property type="entry name" value="Amidase"/>
</dbReference>
<dbReference type="InterPro" id="IPR020556">
    <property type="entry name" value="Amidase_CS"/>
</dbReference>
<dbReference type="GO" id="GO:0016740">
    <property type="term" value="F:transferase activity"/>
    <property type="evidence" value="ECO:0007669"/>
    <property type="project" value="UniProtKB-KW"/>
</dbReference>
<sequence>MTDALHFLTIDEASRRIGDGSLSPVDLVQAVADRIAAVDPAINSYVTPTIDAALADARTAAAEIAAGRRIGPLHGIPVGIKDIFATKGVRTTAHSHILADNVPDEDCVAVARLKAAGAVVMGKLATHEFAFGGPDWTLPFPPARNPWNRDHFTGGSSSGSGASVAAGLCLGAMGSDTAGSIRMPAAFCGIAGIKPSYGRVSRRGVAPLAFSLDHAGPMTWTSRDAALMLQAIAGHDARDTASADVPVPDYAAALTGSVSGLRIGVVRHFYEEDDRADAEVLTAMDAGYDVLRGLGATVEDVRLSPAQDYSACCNVIMLSEAFAIHESDLRTRPEKFGWILRDRMILASLLTAGDYVQATRARRQLAAEMEAALERYDVLVTAGAWTPAPRIDAISPYYLFRRPLLTAPCDVTGLPALSVCNGFSASGLPLAMQVLGRRFDEATVLRVGDAYERATPWRGRRPNL</sequence>
<dbReference type="PROSITE" id="PS00571">
    <property type="entry name" value="AMIDASES"/>
    <property type="match status" value="1"/>
</dbReference>
<evidence type="ECO:0000259" key="1">
    <source>
        <dbReference type="Pfam" id="PF01425"/>
    </source>
</evidence>
<protein>
    <submittedName>
        <fullName evidence="2">Aspartyl-tRNA(Asn)/glutamyl-tRNA(Gln) amidotransferase subunit A</fullName>
    </submittedName>
</protein>
<dbReference type="PANTHER" id="PTHR11895:SF176">
    <property type="entry name" value="AMIDASE AMID-RELATED"/>
    <property type="match status" value="1"/>
</dbReference>
<evidence type="ECO:0000313" key="2">
    <source>
        <dbReference type="EMBL" id="ROQ00994.1"/>
    </source>
</evidence>